<dbReference type="InterPro" id="IPR036690">
    <property type="entry name" value="Fdx_antiC-bd_sf"/>
</dbReference>
<comment type="subcellular location">
    <subcellularLocation>
        <location evidence="11">Plastid</location>
        <location evidence="11">Chloroplast</location>
    </subcellularLocation>
</comment>
<evidence type="ECO:0000259" key="12">
    <source>
        <dbReference type="PROSITE" id="PS51447"/>
    </source>
</evidence>
<feature type="binding site" evidence="11">
    <location>
        <position position="363"/>
    </location>
    <ligand>
        <name>Mg(2+)</name>
        <dbReference type="ChEBI" id="CHEBI:18420"/>
        <note>shared with alpha subunit</note>
    </ligand>
</feature>
<gene>
    <name evidence="14" type="primary">syfB</name>
    <name evidence="11" type="synonym">pheT</name>
</gene>
<dbReference type="HAMAP" id="MF_00283">
    <property type="entry name" value="Phe_tRNA_synth_beta1"/>
    <property type="match status" value="1"/>
</dbReference>
<feature type="binding site" evidence="11">
    <location>
        <position position="367"/>
    </location>
    <ligand>
        <name>Mg(2+)</name>
        <dbReference type="ChEBI" id="CHEBI:18420"/>
        <note>shared with alpha subunit</note>
    </ligand>
</feature>
<dbReference type="SMART" id="SM00874">
    <property type="entry name" value="B5"/>
    <property type="match status" value="1"/>
</dbReference>
<feature type="binding site" evidence="11">
    <location>
        <position position="357"/>
    </location>
    <ligand>
        <name>Mg(2+)</name>
        <dbReference type="ChEBI" id="CHEBI:18420"/>
        <note>shared with alpha subunit</note>
    </ligand>
</feature>
<dbReference type="GO" id="GO:0009507">
    <property type="term" value="C:chloroplast"/>
    <property type="evidence" value="ECO:0007669"/>
    <property type="project" value="UniProtKB-SubCell"/>
</dbReference>
<dbReference type="GO" id="GO:0009328">
    <property type="term" value="C:phenylalanine-tRNA ligase complex"/>
    <property type="evidence" value="ECO:0007669"/>
    <property type="project" value="TreeGrafter"/>
</dbReference>
<dbReference type="GO" id="GO:0005524">
    <property type="term" value="F:ATP binding"/>
    <property type="evidence" value="ECO:0007669"/>
    <property type="project" value="UniProtKB-UniRule"/>
</dbReference>
<reference evidence="14" key="1">
    <citation type="submission" date="2016-11" db="EMBL/GenBank/DDBJ databases">
        <title>Chloroplast genome of compsopogon caeruleus.</title>
        <authorList>
            <person name="Nan F."/>
        </authorList>
    </citation>
    <scope>NUCLEOTIDE SEQUENCE</scope>
</reference>
<dbReference type="GO" id="GO:0000287">
    <property type="term" value="F:magnesium ion binding"/>
    <property type="evidence" value="ECO:0007669"/>
    <property type="project" value="UniProtKB-UniRule"/>
</dbReference>
<keyword evidence="5 11" id="KW-0547">Nucleotide-binding</keyword>
<feature type="binding site" evidence="11">
    <location>
        <position position="366"/>
    </location>
    <ligand>
        <name>Mg(2+)</name>
        <dbReference type="ChEBI" id="CHEBI:18420"/>
        <note>shared with alpha subunit</note>
    </ligand>
</feature>
<keyword evidence="14" id="KW-0150">Chloroplast</keyword>
<dbReference type="NCBIfam" id="TIGR00472">
    <property type="entry name" value="pheT_bact"/>
    <property type="match status" value="1"/>
</dbReference>
<dbReference type="Gene3D" id="3.30.70.380">
    <property type="entry name" value="Ferrodoxin-fold anticodon-binding domain"/>
    <property type="match status" value="1"/>
</dbReference>
<comment type="cofactor">
    <cofactor evidence="11">
        <name>Mg(2+)</name>
        <dbReference type="ChEBI" id="CHEBI:18420"/>
    </cofactor>
    <text evidence="11">Binds 2 magnesium ions per tetramer.</text>
</comment>
<evidence type="ECO:0000256" key="3">
    <source>
        <dbReference type="ARBA" id="ARBA00022598"/>
    </source>
</evidence>
<dbReference type="Gene3D" id="3.50.40.10">
    <property type="entry name" value="Phenylalanyl-trna Synthetase, Chain B, domain 3"/>
    <property type="match status" value="1"/>
</dbReference>
<dbReference type="PROSITE" id="PS51483">
    <property type="entry name" value="B5"/>
    <property type="match status" value="1"/>
</dbReference>
<dbReference type="SUPFAM" id="SSF46955">
    <property type="entry name" value="Putative DNA-binding domain"/>
    <property type="match status" value="2"/>
</dbReference>
<evidence type="ECO:0000256" key="4">
    <source>
        <dbReference type="ARBA" id="ARBA00022723"/>
    </source>
</evidence>
<dbReference type="GO" id="GO:0003723">
    <property type="term" value="F:RNA binding"/>
    <property type="evidence" value="ECO:0007669"/>
    <property type="project" value="InterPro"/>
</dbReference>
<evidence type="ECO:0000256" key="2">
    <source>
        <dbReference type="ARBA" id="ARBA00011209"/>
    </source>
</evidence>
<evidence type="ECO:0000256" key="10">
    <source>
        <dbReference type="ARBA" id="ARBA00049255"/>
    </source>
</evidence>
<dbReference type="AlphaFoldDB" id="A0A1Z1XAY8"/>
<evidence type="ECO:0000256" key="5">
    <source>
        <dbReference type="ARBA" id="ARBA00022741"/>
    </source>
</evidence>
<dbReference type="EMBL" id="KY083067">
    <property type="protein sequence ID" value="ARX96031.1"/>
    <property type="molecule type" value="Genomic_DNA"/>
</dbReference>
<keyword evidence="9 11" id="KW-0030">Aminoacyl-tRNA synthetase</keyword>
<geneLocation type="chloroplast" evidence="14"/>
<keyword evidence="6 11" id="KW-0067">ATP-binding</keyword>
<dbReference type="InterPro" id="IPR020825">
    <property type="entry name" value="Phe-tRNA_synthase-like_B3/B4"/>
</dbReference>
<dbReference type="InterPro" id="IPR045060">
    <property type="entry name" value="Phe-tRNA-ligase_IIc_bsu"/>
</dbReference>
<dbReference type="PROSITE" id="PS51447">
    <property type="entry name" value="FDX_ACB"/>
    <property type="match status" value="1"/>
</dbReference>
<keyword evidence="3 11" id="KW-0436">Ligase</keyword>
<protein>
    <recommendedName>
        <fullName evidence="11">Phenylalanine--tRNA ligase beta subunit, chloroplastic</fullName>
        <ecNumber evidence="11">6.1.1.20</ecNumber>
    </recommendedName>
    <alternativeName>
        <fullName evidence="11">Phenylalanyl-tRNA synthetase beta subunit</fullName>
        <shortName evidence="11">PheRS</shortName>
    </alternativeName>
</protein>
<evidence type="ECO:0000256" key="7">
    <source>
        <dbReference type="ARBA" id="ARBA00022842"/>
    </source>
</evidence>
<evidence type="ECO:0000256" key="8">
    <source>
        <dbReference type="ARBA" id="ARBA00022917"/>
    </source>
</evidence>
<dbReference type="GeneID" id="33366705"/>
<dbReference type="CDD" id="cd00769">
    <property type="entry name" value="PheRS_beta_core"/>
    <property type="match status" value="1"/>
</dbReference>
<dbReference type="Pfam" id="PF03147">
    <property type="entry name" value="FDX-ACB"/>
    <property type="match status" value="1"/>
</dbReference>
<dbReference type="InterPro" id="IPR004532">
    <property type="entry name" value="Phe-tRNA-ligase_IIc_bsu_bact"/>
</dbReference>
<accession>A0A1Z1XAY8</accession>
<dbReference type="Pfam" id="PF03484">
    <property type="entry name" value="B5"/>
    <property type="match status" value="1"/>
</dbReference>
<keyword evidence="4 11" id="KW-0479">Metal-binding</keyword>
<keyword evidence="8 11" id="KW-0648">Protein biosynthesis</keyword>
<evidence type="ECO:0000256" key="6">
    <source>
        <dbReference type="ARBA" id="ARBA00022840"/>
    </source>
</evidence>
<evidence type="ECO:0000256" key="11">
    <source>
        <dbReference type="HAMAP-Rule" id="MF_00283"/>
    </source>
</evidence>
<dbReference type="InterPro" id="IPR009061">
    <property type="entry name" value="DNA-bd_dom_put_sf"/>
</dbReference>
<dbReference type="SUPFAM" id="SSF56037">
    <property type="entry name" value="PheT/TilS domain"/>
    <property type="match status" value="1"/>
</dbReference>
<dbReference type="SUPFAM" id="SSF55681">
    <property type="entry name" value="Class II aaRS and biotin synthetases"/>
    <property type="match status" value="1"/>
</dbReference>
<evidence type="ECO:0000259" key="13">
    <source>
        <dbReference type="PROSITE" id="PS51483"/>
    </source>
</evidence>
<evidence type="ECO:0000256" key="1">
    <source>
        <dbReference type="ARBA" id="ARBA00008653"/>
    </source>
</evidence>
<dbReference type="RefSeq" id="YP_009402675.1">
    <property type="nucleotide sequence ID" value="NC_035350.1"/>
</dbReference>
<dbReference type="SMART" id="SM00873">
    <property type="entry name" value="B3_4"/>
    <property type="match status" value="1"/>
</dbReference>
<dbReference type="PANTHER" id="PTHR10947:SF0">
    <property type="entry name" value="PHENYLALANINE--TRNA LIGASE BETA SUBUNIT"/>
    <property type="match status" value="1"/>
</dbReference>
<dbReference type="InterPro" id="IPR005121">
    <property type="entry name" value="Fdx_antiC-bd"/>
</dbReference>
<dbReference type="Gene3D" id="3.30.930.10">
    <property type="entry name" value="Bira Bifunctional Protein, Domain 2"/>
    <property type="match status" value="1"/>
</dbReference>
<keyword evidence="14" id="KW-0934">Plastid</keyword>
<dbReference type="InterPro" id="IPR005146">
    <property type="entry name" value="B3/B4_tRNA-bd"/>
</dbReference>
<dbReference type="EC" id="6.1.1.20" evidence="11"/>
<evidence type="ECO:0000256" key="9">
    <source>
        <dbReference type="ARBA" id="ARBA00023146"/>
    </source>
</evidence>
<dbReference type="Pfam" id="PF03483">
    <property type="entry name" value="B3_4"/>
    <property type="match status" value="1"/>
</dbReference>
<dbReference type="GO" id="GO:0006432">
    <property type="term" value="P:phenylalanyl-tRNA aminoacylation"/>
    <property type="evidence" value="ECO:0007669"/>
    <property type="project" value="UniProtKB-UniRule"/>
</dbReference>
<name>A0A1Z1XAY8_9RHOD</name>
<dbReference type="InterPro" id="IPR041616">
    <property type="entry name" value="PheRS_beta_core"/>
</dbReference>
<dbReference type="PANTHER" id="PTHR10947">
    <property type="entry name" value="PHENYLALANYL-TRNA SYNTHETASE BETA CHAIN AND LEUCINE-RICH REPEAT-CONTAINING PROTEIN 47"/>
    <property type="match status" value="1"/>
</dbReference>
<dbReference type="SMART" id="SM00896">
    <property type="entry name" value="FDX-ACB"/>
    <property type="match status" value="1"/>
</dbReference>
<feature type="domain" description="FDX-ACB" evidence="12">
    <location>
        <begin position="602"/>
        <end position="697"/>
    </location>
</feature>
<dbReference type="SUPFAM" id="SSF54991">
    <property type="entry name" value="Anticodon-binding domain of PheRS"/>
    <property type="match status" value="1"/>
</dbReference>
<dbReference type="Pfam" id="PF17759">
    <property type="entry name" value="tRNA_synthFbeta"/>
    <property type="match status" value="1"/>
</dbReference>
<feature type="domain" description="B5" evidence="13">
    <location>
        <begin position="295"/>
        <end position="379"/>
    </location>
</feature>
<sequence>MKISWNWLRSLINIDNNNPYNIAHQITLAGSEVENIEYVNILGYKDIVLDINSTPNRNDLLSVVGIAKEIGILINKTDQNIFESVSIKQDFSIQREYNNLPLYYKSYITNLVITESPLFIQQRLITSGITPVNNIVDIINYINIKWGCGIEIIDISYIENQDFNDYYMKDFREVYIENNINFIIESDKELCLNKGNIITMYKNIPVYLSGIGAAYNVKINKNTTKIYLQSINFKSEDIKKNSLSTSIRTNSSIRYERGINTKNLKLAFLEICNLINKYIPNSIQNTIFSNDLENYLTKTIKFHHNRLQNILGNIKIKNKTYNLESNKIIEILKKANFKVENKDSYLNIQVPYDRSQDILREADIIEEIARFYGFDNFIDSLPIFQFKRESSNKQIFTRQVHIRLKSLGLTEIINYSLVNNTSKEQIQLKNPLIKEYDALRSNLLEGLLEINKYNYRQTGEFIQAFEIGTIFYKMNSQIYEKNMLSGILGGNLIRNSWSENLQKPTWHQLKGKIEILLSIIQKTLEWVPLQQSLNSSLFNPAKSSTILINKKSVGNFGEIHPKLLKQFDLNNIFFAFEINFDILYTLFIEESLVQKNQFIPYSIYPTITRDISIIAPSDIFVQTIIDNIKQLSNSSKILQYIQIFDEYSGDNIPNGSRSIGLRLFYQSKYRTLTTEEVEKLNRYIKFNIEKLLPINLR</sequence>
<proteinExistence type="inferred from homology"/>
<comment type="similarity">
    <text evidence="1 11">Belongs to the phenylalanyl-tRNA synthetase beta subunit family. Type 1 subfamily.</text>
</comment>
<dbReference type="InterPro" id="IPR045864">
    <property type="entry name" value="aa-tRNA-synth_II/BPL/LPL"/>
</dbReference>
<comment type="subunit">
    <text evidence="2 11">Tetramer of two alpha and two beta subunits.</text>
</comment>
<evidence type="ECO:0000313" key="14">
    <source>
        <dbReference type="EMBL" id="ARX96031.1"/>
    </source>
</evidence>
<dbReference type="GO" id="GO:0004826">
    <property type="term" value="F:phenylalanine-tRNA ligase activity"/>
    <property type="evidence" value="ECO:0007669"/>
    <property type="project" value="UniProtKB-UniRule"/>
</dbReference>
<comment type="catalytic activity">
    <reaction evidence="10 11">
        <text>tRNA(Phe) + L-phenylalanine + ATP = L-phenylalanyl-tRNA(Phe) + AMP + diphosphate + H(+)</text>
        <dbReference type="Rhea" id="RHEA:19413"/>
        <dbReference type="Rhea" id="RHEA-COMP:9668"/>
        <dbReference type="Rhea" id="RHEA-COMP:9699"/>
        <dbReference type="ChEBI" id="CHEBI:15378"/>
        <dbReference type="ChEBI" id="CHEBI:30616"/>
        <dbReference type="ChEBI" id="CHEBI:33019"/>
        <dbReference type="ChEBI" id="CHEBI:58095"/>
        <dbReference type="ChEBI" id="CHEBI:78442"/>
        <dbReference type="ChEBI" id="CHEBI:78531"/>
        <dbReference type="ChEBI" id="CHEBI:456215"/>
        <dbReference type="EC" id="6.1.1.20"/>
    </reaction>
</comment>
<keyword evidence="7 11" id="KW-0460">Magnesium</keyword>
<organism evidence="14">
    <name type="scientific">Compsopogon caeruleus</name>
    <dbReference type="NCBI Taxonomy" id="31354"/>
    <lineage>
        <taxon>Eukaryota</taxon>
        <taxon>Rhodophyta</taxon>
        <taxon>Compsopogonophyceae</taxon>
        <taxon>Compsopogonales</taxon>
        <taxon>Compsopogonaceae</taxon>
        <taxon>Compsopogon</taxon>
    </lineage>
</organism>
<dbReference type="InterPro" id="IPR005147">
    <property type="entry name" value="tRNA_synthase_B5-dom"/>
</dbReference>
<dbReference type="Gene3D" id="3.30.56.10">
    <property type="match status" value="2"/>
</dbReference>